<dbReference type="EMBL" id="GL439840">
    <property type="protein sequence ID" value="EFN66718.1"/>
    <property type="molecule type" value="Genomic_DNA"/>
</dbReference>
<evidence type="ECO:0000313" key="1">
    <source>
        <dbReference type="EMBL" id="EFN66718.1"/>
    </source>
</evidence>
<dbReference type="AlphaFoldDB" id="E2AIM9"/>
<name>E2AIM9_CAMFO</name>
<sequence length="307" mass="34026">MELRKAQWQCASTTRLECHVREAVSYRDSRCLLIPAGKPLSGEIFVGKRGSSMSSFSVTLLSPLPLSRSLSASSLRFMFTPTQTGNMEIENVDSPNVCVLGNYCVVPFTPQLRLRLDFTSYCYGGFNALYVHSDQELVLSQVLQLSLVTIDPKLFSLWLTHLAKLTDLNLLLRRVYPGDAVTSVGTLPTTFNPFRIPVALSTKGEDRTIVRARQMLAEAQARRDNGTSCSYIGHNSSREMSDILTSNYYRFVDTSSQPTTICETQILARDSISSIGFANGAVSTRMTTDERILISRVPSEGTEASHE</sequence>
<organism evidence="2">
    <name type="scientific">Camponotus floridanus</name>
    <name type="common">Florida carpenter ant</name>
    <dbReference type="NCBI Taxonomy" id="104421"/>
    <lineage>
        <taxon>Eukaryota</taxon>
        <taxon>Metazoa</taxon>
        <taxon>Ecdysozoa</taxon>
        <taxon>Arthropoda</taxon>
        <taxon>Hexapoda</taxon>
        <taxon>Insecta</taxon>
        <taxon>Pterygota</taxon>
        <taxon>Neoptera</taxon>
        <taxon>Endopterygota</taxon>
        <taxon>Hymenoptera</taxon>
        <taxon>Apocrita</taxon>
        <taxon>Aculeata</taxon>
        <taxon>Formicoidea</taxon>
        <taxon>Formicidae</taxon>
        <taxon>Formicinae</taxon>
        <taxon>Camponotus</taxon>
    </lineage>
</organism>
<dbReference type="Proteomes" id="UP000000311">
    <property type="component" value="Unassembled WGS sequence"/>
</dbReference>
<evidence type="ECO:0000313" key="2">
    <source>
        <dbReference type="Proteomes" id="UP000000311"/>
    </source>
</evidence>
<accession>E2AIM9</accession>
<keyword evidence="2" id="KW-1185">Reference proteome</keyword>
<proteinExistence type="predicted"/>
<protein>
    <submittedName>
        <fullName evidence="1">Uncharacterized protein</fullName>
    </submittedName>
</protein>
<dbReference type="InParanoid" id="E2AIM9"/>
<gene>
    <name evidence="1" type="ORF">EAG_00708</name>
</gene>
<reference evidence="1 2" key="1">
    <citation type="journal article" date="2010" name="Science">
        <title>Genomic comparison of the ants Camponotus floridanus and Harpegnathos saltator.</title>
        <authorList>
            <person name="Bonasio R."/>
            <person name="Zhang G."/>
            <person name="Ye C."/>
            <person name="Mutti N.S."/>
            <person name="Fang X."/>
            <person name="Qin N."/>
            <person name="Donahue G."/>
            <person name="Yang P."/>
            <person name="Li Q."/>
            <person name="Li C."/>
            <person name="Zhang P."/>
            <person name="Huang Z."/>
            <person name="Berger S.L."/>
            <person name="Reinberg D."/>
            <person name="Wang J."/>
            <person name="Liebig J."/>
        </authorList>
    </citation>
    <scope>NUCLEOTIDE SEQUENCE [LARGE SCALE GENOMIC DNA]</scope>
    <source>
        <strain evidence="2">C129</strain>
    </source>
</reference>